<dbReference type="EMBL" id="LT629749">
    <property type="protein sequence ID" value="SDT32817.1"/>
    <property type="molecule type" value="Genomic_DNA"/>
</dbReference>
<dbReference type="AlphaFoldDB" id="A0A1H1ZGX5"/>
<evidence type="ECO:0000313" key="3">
    <source>
        <dbReference type="Proteomes" id="UP000199092"/>
    </source>
</evidence>
<feature type="region of interest" description="Disordered" evidence="1">
    <location>
        <begin position="176"/>
        <end position="209"/>
    </location>
</feature>
<evidence type="ECO:0000256" key="1">
    <source>
        <dbReference type="SAM" id="MobiDB-lite"/>
    </source>
</evidence>
<dbReference type="RefSeq" id="WP_091414783.1">
    <property type="nucleotide sequence ID" value="NZ_LT629749.1"/>
</dbReference>
<dbReference type="PANTHER" id="PTHR35569:SF1">
    <property type="entry name" value="CYANAMIDE HYDRATASE DDI2-RELATED"/>
    <property type="match status" value="1"/>
</dbReference>
<keyword evidence="3" id="KW-1185">Reference proteome</keyword>
<protein>
    <recommendedName>
        <fullName evidence="4">HD domain-containing protein</fullName>
    </recommendedName>
</protein>
<evidence type="ECO:0000313" key="2">
    <source>
        <dbReference type="EMBL" id="SDT32817.1"/>
    </source>
</evidence>
<gene>
    <name evidence="2" type="ORF">SAMN04488543_3762</name>
</gene>
<dbReference type="OrthoDB" id="8478129at2"/>
<evidence type="ECO:0008006" key="4">
    <source>
        <dbReference type="Google" id="ProtNLM"/>
    </source>
</evidence>
<dbReference type="SUPFAM" id="SSF109604">
    <property type="entry name" value="HD-domain/PDEase-like"/>
    <property type="match status" value="1"/>
</dbReference>
<name>A0A1H1ZGX5_9ACTN</name>
<sequence length="209" mass="22214">MEWIAGVRLPDAPVAAAADALVRGTGDAALFHHGRRVFVLGTLRGRRHGQVADPELLYVAALVHALGLVPAHRTPGRRFELDGADLAARLLLDAGRGHADVRTGWLAVALHTTPEVPAGLEPEVALVAAGVDADLWGDGLADVEPELLRALLTAHPRRDFGERYAALLVAGVRDRPPTRTSTLADDVLTDPSRPRPDPLAALTRPAWPA</sequence>
<reference evidence="2 3" key="1">
    <citation type="submission" date="2016-10" db="EMBL/GenBank/DDBJ databases">
        <authorList>
            <person name="de Groot N.N."/>
        </authorList>
    </citation>
    <scope>NUCLEOTIDE SEQUENCE [LARGE SCALE GENOMIC DNA]</scope>
    <source>
        <strain evidence="2 3">DSM 21741</strain>
    </source>
</reference>
<organism evidence="2 3">
    <name type="scientific">Friedmanniella luteola</name>
    <dbReference type="NCBI Taxonomy" id="546871"/>
    <lineage>
        <taxon>Bacteria</taxon>
        <taxon>Bacillati</taxon>
        <taxon>Actinomycetota</taxon>
        <taxon>Actinomycetes</taxon>
        <taxon>Propionibacteriales</taxon>
        <taxon>Nocardioidaceae</taxon>
        <taxon>Friedmanniella</taxon>
    </lineage>
</organism>
<dbReference type="STRING" id="546871.SAMN04488543_3762"/>
<accession>A0A1H1ZGX5</accession>
<dbReference type="Proteomes" id="UP000199092">
    <property type="component" value="Chromosome I"/>
</dbReference>
<dbReference type="PANTHER" id="PTHR35569">
    <property type="entry name" value="CYANAMIDE HYDRATASE DDI2-RELATED"/>
    <property type="match status" value="1"/>
</dbReference>
<proteinExistence type="predicted"/>